<proteinExistence type="predicted"/>
<comment type="caution">
    <text evidence="1">The sequence shown here is derived from an EMBL/GenBank/DDBJ whole genome shotgun (WGS) entry which is preliminary data.</text>
</comment>
<organism evidence="1 2">
    <name type="scientific">Toxocara canis</name>
    <name type="common">Canine roundworm</name>
    <dbReference type="NCBI Taxonomy" id="6265"/>
    <lineage>
        <taxon>Eukaryota</taxon>
        <taxon>Metazoa</taxon>
        <taxon>Ecdysozoa</taxon>
        <taxon>Nematoda</taxon>
        <taxon>Chromadorea</taxon>
        <taxon>Rhabditida</taxon>
        <taxon>Spirurina</taxon>
        <taxon>Ascaridomorpha</taxon>
        <taxon>Ascaridoidea</taxon>
        <taxon>Toxocaridae</taxon>
        <taxon>Toxocara</taxon>
    </lineage>
</organism>
<sequence>MEMERSAATSIWGCSDAASSGWRQMEKSPTASMERTKKSQLFKAFKESMHGTRASPWECDAKGRLLSVIVAADKALPYITGRDYDPLRPIFIDGPSIAHAYDDRYHLYGHIYPNRNHFDENALQPRRTAHRFPVLALVQTLFTFISRGHKTIVLMPSVYNERSTNRIICHDMSALIDDVKMAHIEVNFGISRVQFSGRFHHRVRKSSMQS</sequence>
<accession>A0A0B2ULT1</accession>
<reference evidence="1 2" key="1">
    <citation type="submission" date="2014-11" db="EMBL/GenBank/DDBJ databases">
        <title>Genetic blueprint of the zoonotic pathogen Toxocara canis.</title>
        <authorList>
            <person name="Zhu X.-Q."/>
            <person name="Korhonen P.K."/>
            <person name="Cai H."/>
            <person name="Young N.D."/>
            <person name="Nejsum P."/>
            <person name="von Samson-Himmelstjerna G."/>
            <person name="Boag P.R."/>
            <person name="Tan P."/>
            <person name="Li Q."/>
            <person name="Min J."/>
            <person name="Yang Y."/>
            <person name="Wang X."/>
            <person name="Fang X."/>
            <person name="Hall R.S."/>
            <person name="Hofmann A."/>
            <person name="Sternberg P.W."/>
            <person name="Jex A.R."/>
            <person name="Gasser R.B."/>
        </authorList>
    </citation>
    <scope>NUCLEOTIDE SEQUENCE [LARGE SCALE GENOMIC DNA]</scope>
    <source>
        <strain evidence="1">PN_DK_2014</strain>
    </source>
</reference>
<dbReference type="Proteomes" id="UP000031036">
    <property type="component" value="Unassembled WGS sequence"/>
</dbReference>
<dbReference type="AlphaFoldDB" id="A0A0B2ULT1"/>
<evidence type="ECO:0000313" key="2">
    <source>
        <dbReference type="Proteomes" id="UP000031036"/>
    </source>
</evidence>
<dbReference type="OrthoDB" id="10659280at2759"/>
<evidence type="ECO:0008006" key="3">
    <source>
        <dbReference type="Google" id="ProtNLM"/>
    </source>
</evidence>
<evidence type="ECO:0000313" key="1">
    <source>
        <dbReference type="EMBL" id="KHN72001.1"/>
    </source>
</evidence>
<dbReference type="EMBL" id="JPKZ01004121">
    <property type="protein sequence ID" value="KHN72001.1"/>
    <property type="molecule type" value="Genomic_DNA"/>
</dbReference>
<keyword evidence="2" id="KW-1185">Reference proteome</keyword>
<protein>
    <recommendedName>
        <fullName evidence="3">RNase_Zc3h12a domain-containing protein</fullName>
    </recommendedName>
</protein>
<gene>
    <name evidence="1" type="ORF">Tcan_05802</name>
</gene>
<name>A0A0B2ULT1_TOXCA</name>